<accession>A0AAF0FA45</accession>
<sequence>MLSPAIVALAIATVTVRAGPVDSLYPNITDPESLKNPSYNAIPSGHLYESRTSAGDGSYLYCSMPHPQTSYYKEPKPVQNGTVSANLTGLLYVQRHQKRTAYHIFPNGEATKYNCDNGKPYLYFAPNGVDAPEPVPVYAQTYADSQNPLLRTFTNSSCQFPQLTIGGYKDGVQHGEELRKLYGDKYHVIPNEPSSDSVYLRSSTAALTQQSASGVLRGLWPKLNKPVVLEQQSDSVDTHEPSCDRVDTLKSAAQKASPWIKHMNATQDLRKKLESVLLTNTSEWRSDWDHYNDNFQARLCNGYDLPCALDNDKNCVSREEANKVFAAGDWEYNYYWVERENVTEAIQLTSGLFISDLISKVKDIASDNSELKYAHFFMHDGDLGPLAGSLGIKTLRWPGMASNIAVELWKTSKGEDYVRVLYSGSTIRSKHADMEWLPLQDFLRIWGKYVPSNFVEQCAA</sequence>
<evidence type="ECO:0000313" key="4">
    <source>
        <dbReference type="Proteomes" id="UP001217754"/>
    </source>
</evidence>
<dbReference type="RefSeq" id="XP_060124004.1">
    <property type="nucleotide sequence ID" value="XM_060268021.1"/>
</dbReference>
<keyword evidence="4" id="KW-1185">Reference proteome</keyword>
<dbReference type="GO" id="GO:0016791">
    <property type="term" value="F:phosphatase activity"/>
    <property type="evidence" value="ECO:0007669"/>
    <property type="project" value="TreeGrafter"/>
</dbReference>
<dbReference type="Proteomes" id="UP001217754">
    <property type="component" value="Chromosome 9"/>
</dbReference>
<evidence type="ECO:0000313" key="3">
    <source>
        <dbReference type="EMBL" id="WFD41107.1"/>
    </source>
</evidence>
<feature type="chain" id="PRO_5042076114" description="Histidine acid phosphatase" evidence="2">
    <location>
        <begin position="19"/>
        <end position="460"/>
    </location>
</feature>
<proteinExistence type="inferred from homology"/>
<feature type="signal peptide" evidence="2">
    <location>
        <begin position="1"/>
        <end position="18"/>
    </location>
</feature>
<dbReference type="PANTHER" id="PTHR11567">
    <property type="entry name" value="ACID PHOSPHATASE-RELATED"/>
    <property type="match status" value="1"/>
</dbReference>
<dbReference type="Gene3D" id="3.40.50.1240">
    <property type="entry name" value="Phosphoglycerate mutase-like"/>
    <property type="match status" value="1"/>
</dbReference>
<dbReference type="AlphaFoldDB" id="A0AAF0FA45"/>
<dbReference type="SUPFAM" id="SSF53254">
    <property type="entry name" value="Phosphoglycerate mutase-like"/>
    <property type="match status" value="1"/>
</dbReference>
<dbReference type="CDD" id="cd07061">
    <property type="entry name" value="HP_HAP_like"/>
    <property type="match status" value="1"/>
</dbReference>
<comment type="similarity">
    <text evidence="1">Belongs to the histidine acid phosphatase family.</text>
</comment>
<dbReference type="PANTHER" id="PTHR11567:SF195">
    <property type="entry name" value="ACID PHOSPHATASE, PUTATIVE (AFU_ORTHOLOGUE AFUA_3G14570)-RELATED"/>
    <property type="match status" value="1"/>
</dbReference>
<organism evidence="3 4">
    <name type="scientific">Malassezia japonica</name>
    <dbReference type="NCBI Taxonomy" id="223818"/>
    <lineage>
        <taxon>Eukaryota</taxon>
        <taxon>Fungi</taxon>
        <taxon>Dikarya</taxon>
        <taxon>Basidiomycota</taxon>
        <taxon>Ustilaginomycotina</taxon>
        <taxon>Malasseziomycetes</taxon>
        <taxon>Malasseziales</taxon>
        <taxon>Malasseziaceae</taxon>
        <taxon>Malassezia</taxon>
    </lineage>
</organism>
<reference evidence="3" key="1">
    <citation type="submission" date="2023-03" db="EMBL/GenBank/DDBJ databases">
        <title>Mating type loci evolution in Malassezia.</title>
        <authorList>
            <person name="Coelho M.A."/>
        </authorList>
    </citation>
    <scope>NUCLEOTIDE SEQUENCE</scope>
    <source>
        <strain evidence="3">CBS 9431</strain>
    </source>
</reference>
<protein>
    <recommendedName>
        <fullName evidence="5">Histidine acid phosphatase</fullName>
    </recommendedName>
</protein>
<gene>
    <name evidence="3" type="ORF">MJAP1_004101</name>
</gene>
<evidence type="ECO:0008006" key="5">
    <source>
        <dbReference type="Google" id="ProtNLM"/>
    </source>
</evidence>
<keyword evidence="2" id="KW-0732">Signal</keyword>
<dbReference type="InterPro" id="IPR050645">
    <property type="entry name" value="Histidine_acid_phosphatase"/>
</dbReference>
<dbReference type="InterPro" id="IPR029033">
    <property type="entry name" value="His_PPase_superfam"/>
</dbReference>
<evidence type="ECO:0000256" key="2">
    <source>
        <dbReference type="SAM" id="SignalP"/>
    </source>
</evidence>
<dbReference type="GeneID" id="85227752"/>
<dbReference type="InterPro" id="IPR000560">
    <property type="entry name" value="His_Pase_clade-2"/>
</dbReference>
<dbReference type="Pfam" id="PF00328">
    <property type="entry name" value="His_Phos_2"/>
    <property type="match status" value="1"/>
</dbReference>
<name>A0AAF0FA45_9BASI</name>
<dbReference type="EMBL" id="CP119966">
    <property type="protein sequence ID" value="WFD41107.1"/>
    <property type="molecule type" value="Genomic_DNA"/>
</dbReference>
<evidence type="ECO:0000256" key="1">
    <source>
        <dbReference type="ARBA" id="ARBA00005375"/>
    </source>
</evidence>